<evidence type="ECO:0000313" key="3">
    <source>
        <dbReference type="Proteomes" id="UP000199506"/>
    </source>
</evidence>
<dbReference type="EMBL" id="FOAK01000002">
    <property type="protein sequence ID" value="SEK46493.1"/>
    <property type="molecule type" value="Genomic_DNA"/>
</dbReference>
<dbReference type="Proteomes" id="UP000199506">
    <property type="component" value="Unassembled WGS sequence"/>
</dbReference>
<dbReference type="OrthoDB" id="77408at2157"/>
<feature type="domain" description="DZANK-type" evidence="1">
    <location>
        <begin position="225"/>
        <end position="272"/>
    </location>
</feature>
<dbReference type="Pfam" id="PF12773">
    <property type="entry name" value="DZR"/>
    <property type="match status" value="1"/>
</dbReference>
<accession>A0A1H7H7S8</accession>
<organism evidence="2 3">
    <name type="scientific">Methanobrevibacter gottschalkii</name>
    <dbReference type="NCBI Taxonomy" id="190974"/>
    <lineage>
        <taxon>Archaea</taxon>
        <taxon>Methanobacteriati</taxon>
        <taxon>Methanobacteriota</taxon>
        <taxon>Methanomada group</taxon>
        <taxon>Methanobacteria</taxon>
        <taxon>Methanobacteriales</taxon>
        <taxon>Methanobacteriaceae</taxon>
        <taxon>Methanobrevibacter</taxon>
    </lineage>
</organism>
<evidence type="ECO:0000313" key="2">
    <source>
        <dbReference type="EMBL" id="SEK46493.1"/>
    </source>
</evidence>
<gene>
    <name evidence="2" type="ORF">SAMN05216439_0992</name>
</gene>
<dbReference type="InterPro" id="IPR025874">
    <property type="entry name" value="DZR"/>
</dbReference>
<sequence length="297" mass="34027">MTLENYCKKCGHRILPNNPYCPGCGCKTIYTENDESYVFTPPVHDIGFFNFSIDFSPYIMSNRDDFKYDICHCGYLNDVANEFCYMCGAKRFHSKLARFLKNRSKPKFNLDNVLCECGAVNSKENSFCEMCGKQLHEHETKIYKSNNYSNFNLEFKNSVFCFCGEENEESSQFCRNCGLPLINYGHLSDMALLCVCSTLNDINSSFCIECGLNLKKENSLIVCVCGHKNPISAKFCQNCERPLNPKRLINSKILCSCGEILDWNTEFCPNCGKNIKNRMIIRNSINNTVKSLKSIFR</sequence>
<evidence type="ECO:0000259" key="1">
    <source>
        <dbReference type="Pfam" id="PF12773"/>
    </source>
</evidence>
<dbReference type="AlphaFoldDB" id="A0A1H7H7S8"/>
<dbReference type="STRING" id="190974.SAMN05216439_0992"/>
<protein>
    <submittedName>
        <fullName evidence="2">Double zinc ribbon</fullName>
    </submittedName>
</protein>
<name>A0A1H7H7S8_9EURY</name>
<dbReference type="RefSeq" id="WP_091698864.1">
    <property type="nucleotide sequence ID" value="NZ_FOAK01000002.1"/>
</dbReference>
<proteinExistence type="predicted"/>
<reference evidence="2 3" key="1">
    <citation type="submission" date="2016-10" db="EMBL/GenBank/DDBJ databases">
        <authorList>
            <person name="de Groot N.N."/>
        </authorList>
    </citation>
    <scope>NUCLEOTIDE SEQUENCE [LARGE SCALE GENOMIC DNA]</scope>
    <source>
        <strain evidence="2 3">DSM 11978</strain>
    </source>
</reference>